<sequence length="171" mass="17641">MTEQTKTKIPAPLYAAAGAGDLAYQQLRKLPAVLTELSDRAVASLRTANVQAGELQKKAAERATELQSKAATADFAAIRSNAQTAATALAQVAQERAVAAYVALVARGEKVVGTGIVESADVVNADIETTEAPKAVEAAEATVEEAKAVEATPAPKPRKRAKAVPAPKPAE</sequence>
<keyword evidence="3" id="KW-1185">Reference proteome</keyword>
<protein>
    <recommendedName>
        <fullName evidence="4">Heparin-binding hemagglutinin</fullName>
    </recommendedName>
</protein>
<dbReference type="RefSeq" id="WP_284917418.1">
    <property type="nucleotide sequence ID" value="NZ_CP126980.1"/>
</dbReference>
<evidence type="ECO:0000313" key="3">
    <source>
        <dbReference type="Proteomes" id="UP001240150"/>
    </source>
</evidence>
<accession>A0ABY8WGC8</accession>
<dbReference type="EMBL" id="CP126980">
    <property type="protein sequence ID" value="WIM96123.1"/>
    <property type="molecule type" value="Genomic_DNA"/>
</dbReference>
<name>A0ABY8WGC8_9ACTN</name>
<dbReference type="Proteomes" id="UP001240150">
    <property type="component" value="Chromosome"/>
</dbReference>
<organism evidence="2 3">
    <name type="scientific">Actinoplanes oblitus</name>
    <dbReference type="NCBI Taxonomy" id="3040509"/>
    <lineage>
        <taxon>Bacteria</taxon>
        <taxon>Bacillati</taxon>
        <taxon>Actinomycetota</taxon>
        <taxon>Actinomycetes</taxon>
        <taxon>Micromonosporales</taxon>
        <taxon>Micromonosporaceae</taxon>
        <taxon>Actinoplanes</taxon>
    </lineage>
</organism>
<feature type="region of interest" description="Disordered" evidence="1">
    <location>
        <begin position="147"/>
        <end position="171"/>
    </location>
</feature>
<gene>
    <name evidence="2" type="ORF">ACTOB_008283</name>
</gene>
<proteinExistence type="predicted"/>
<evidence type="ECO:0000313" key="2">
    <source>
        <dbReference type="EMBL" id="WIM96123.1"/>
    </source>
</evidence>
<evidence type="ECO:0008006" key="4">
    <source>
        <dbReference type="Google" id="ProtNLM"/>
    </source>
</evidence>
<evidence type="ECO:0000256" key="1">
    <source>
        <dbReference type="SAM" id="MobiDB-lite"/>
    </source>
</evidence>
<reference evidence="2 3" key="1">
    <citation type="submission" date="2023-06" db="EMBL/GenBank/DDBJ databases">
        <authorList>
            <person name="Yushchuk O."/>
            <person name="Binda E."/>
            <person name="Ruckert-Reed C."/>
            <person name="Fedorenko V."/>
            <person name="Kalinowski J."/>
            <person name="Marinelli F."/>
        </authorList>
    </citation>
    <scope>NUCLEOTIDE SEQUENCE [LARGE SCALE GENOMIC DNA]</scope>
    <source>
        <strain evidence="2 3">NRRL 3884</strain>
    </source>
</reference>